<dbReference type="GO" id="GO:0009543">
    <property type="term" value="C:chloroplast thylakoid lumen"/>
    <property type="evidence" value="ECO:0007669"/>
    <property type="project" value="TreeGrafter"/>
</dbReference>
<dbReference type="PhylomeDB" id="A0A068TSN6"/>
<dbReference type="FunCoup" id="A0A068TSN6">
    <property type="interactions" value="976"/>
</dbReference>
<dbReference type="OrthoDB" id="543314at2759"/>
<evidence type="ECO:0000313" key="1">
    <source>
        <dbReference type="EMBL" id="CDO99057.1"/>
    </source>
</evidence>
<accession>A0A068TSN6</accession>
<dbReference type="STRING" id="49390.A0A068TSN6"/>
<dbReference type="Gene3D" id="1.20.58.810">
    <property type="entry name" value="Photosystem II Pbs27"/>
    <property type="match status" value="1"/>
</dbReference>
<name>A0A068TSN6_COFCA</name>
<dbReference type="InParanoid" id="A0A068TSN6"/>
<dbReference type="OMA" id="WAQEMSA"/>
<dbReference type="PANTHER" id="PTHR34041">
    <property type="entry name" value="PHOTOSYSTEM II REPAIR PROTEIN PSB27-H1, CHLOROPLASTIC"/>
    <property type="match status" value="1"/>
</dbReference>
<dbReference type="InterPro" id="IPR038450">
    <property type="entry name" value="PSII_Psb27_sf"/>
</dbReference>
<dbReference type="PANTHER" id="PTHR34041:SF3">
    <property type="entry name" value="PHOTOSYSTEM II D1 PRECURSOR PROCESSING PROTEIN PSB27-H2, CHLOROPLASTIC"/>
    <property type="match status" value="1"/>
</dbReference>
<dbReference type="Proteomes" id="UP000295252">
    <property type="component" value="Chromosome V"/>
</dbReference>
<gene>
    <name evidence="1" type="ORF">GSCOC_T00026076001</name>
</gene>
<keyword evidence="2" id="KW-1185">Reference proteome</keyword>
<dbReference type="Pfam" id="PF13326">
    <property type="entry name" value="PSII_Pbs27"/>
    <property type="match status" value="1"/>
</dbReference>
<dbReference type="GO" id="GO:0009523">
    <property type="term" value="C:photosystem II"/>
    <property type="evidence" value="ECO:0007669"/>
    <property type="project" value="InterPro"/>
</dbReference>
<evidence type="ECO:0008006" key="3">
    <source>
        <dbReference type="Google" id="ProtNLM"/>
    </source>
</evidence>
<reference evidence="2" key="1">
    <citation type="journal article" date="2014" name="Science">
        <title>The coffee genome provides insight into the convergent evolution of caffeine biosynthesis.</title>
        <authorList>
            <person name="Denoeud F."/>
            <person name="Carretero-Paulet L."/>
            <person name="Dereeper A."/>
            <person name="Droc G."/>
            <person name="Guyot R."/>
            <person name="Pietrella M."/>
            <person name="Zheng C."/>
            <person name="Alberti A."/>
            <person name="Anthony F."/>
            <person name="Aprea G."/>
            <person name="Aury J.M."/>
            <person name="Bento P."/>
            <person name="Bernard M."/>
            <person name="Bocs S."/>
            <person name="Campa C."/>
            <person name="Cenci A."/>
            <person name="Combes M.C."/>
            <person name="Crouzillat D."/>
            <person name="Da Silva C."/>
            <person name="Daddiego L."/>
            <person name="De Bellis F."/>
            <person name="Dussert S."/>
            <person name="Garsmeur O."/>
            <person name="Gayraud T."/>
            <person name="Guignon V."/>
            <person name="Jahn K."/>
            <person name="Jamilloux V."/>
            <person name="Joet T."/>
            <person name="Labadie K."/>
            <person name="Lan T."/>
            <person name="Leclercq J."/>
            <person name="Lepelley M."/>
            <person name="Leroy T."/>
            <person name="Li L.T."/>
            <person name="Librado P."/>
            <person name="Lopez L."/>
            <person name="Munoz A."/>
            <person name="Noel B."/>
            <person name="Pallavicini A."/>
            <person name="Perrotta G."/>
            <person name="Poncet V."/>
            <person name="Pot D."/>
            <person name="Priyono X."/>
            <person name="Rigoreau M."/>
            <person name="Rouard M."/>
            <person name="Rozas J."/>
            <person name="Tranchant-Dubreuil C."/>
            <person name="VanBuren R."/>
            <person name="Zhang Q."/>
            <person name="Andrade A.C."/>
            <person name="Argout X."/>
            <person name="Bertrand B."/>
            <person name="de Kochko A."/>
            <person name="Graziosi G."/>
            <person name="Henry R.J."/>
            <person name="Jayarama X."/>
            <person name="Ming R."/>
            <person name="Nagai C."/>
            <person name="Rounsley S."/>
            <person name="Sankoff D."/>
            <person name="Giuliano G."/>
            <person name="Albert V.A."/>
            <person name="Wincker P."/>
            <person name="Lashermes P."/>
        </authorList>
    </citation>
    <scope>NUCLEOTIDE SEQUENCE [LARGE SCALE GENOMIC DNA]</scope>
    <source>
        <strain evidence="2">cv. DH200-94</strain>
    </source>
</reference>
<dbReference type="GO" id="GO:0010206">
    <property type="term" value="P:photosystem II repair"/>
    <property type="evidence" value="ECO:0007669"/>
    <property type="project" value="InterPro"/>
</dbReference>
<dbReference type="InterPro" id="IPR025585">
    <property type="entry name" value="PSII_Psb27"/>
</dbReference>
<dbReference type="EMBL" id="HG739087">
    <property type="protein sequence ID" value="CDO99057.1"/>
    <property type="molecule type" value="Genomic_DNA"/>
</dbReference>
<dbReference type="AlphaFoldDB" id="A0A068TSN6"/>
<protein>
    <recommendedName>
        <fullName evidence="3">Photosystem II D1 processing protein PSB27-H2, chloroplastic</fullName>
    </recommendedName>
</protein>
<organism evidence="1 2">
    <name type="scientific">Coffea canephora</name>
    <name type="common">Robusta coffee</name>
    <dbReference type="NCBI Taxonomy" id="49390"/>
    <lineage>
        <taxon>Eukaryota</taxon>
        <taxon>Viridiplantae</taxon>
        <taxon>Streptophyta</taxon>
        <taxon>Embryophyta</taxon>
        <taxon>Tracheophyta</taxon>
        <taxon>Spermatophyta</taxon>
        <taxon>Magnoliopsida</taxon>
        <taxon>eudicotyledons</taxon>
        <taxon>Gunneridae</taxon>
        <taxon>Pentapetalae</taxon>
        <taxon>asterids</taxon>
        <taxon>lamiids</taxon>
        <taxon>Gentianales</taxon>
        <taxon>Rubiaceae</taxon>
        <taxon>Ixoroideae</taxon>
        <taxon>Gardenieae complex</taxon>
        <taxon>Bertiereae - Coffeeae clade</taxon>
        <taxon>Coffeeae</taxon>
        <taxon>Coffea</taxon>
    </lineage>
</organism>
<dbReference type="HAMAP" id="MF_01481">
    <property type="entry name" value="PSII_Psb27"/>
    <property type="match status" value="1"/>
</dbReference>
<evidence type="ECO:0000313" key="2">
    <source>
        <dbReference type="Proteomes" id="UP000295252"/>
    </source>
</evidence>
<dbReference type="GO" id="GO:0010207">
    <property type="term" value="P:photosystem II assembly"/>
    <property type="evidence" value="ECO:0007669"/>
    <property type="project" value="InterPro"/>
</dbReference>
<dbReference type="Gramene" id="CDO99057">
    <property type="protein sequence ID" value="CDO99057"/>
    <property type="gene ID" value="GSCOC_T00026076001"/>
</dbReference>
<sequence length="209" mass="23159">MASLTSVKMLLPTMPHSTGRHKASGENQLRSWCFDRLSCEGASSRRELVLRCGGISIASCVMLNWVLTPSPAWAEEESNSPEDKDEGVVGAIKSLLDPNEKTKSGKVLPKAYLNSARDVVKTLRESLKEDPKDMVQFRRTADAAKEAIRDYINNWKGQKTVINEESYAMLEKAIRALANFYSRAGPSAPLPEEIKSEILGDLNTAEEFL</sequence>
<dbReference type="FunFam" id="1.20.58.810:FF:000002">
    <property type="entry name" value="Photosystem II D1 processing protein PSB27-H2, chloroplastic"/>
    <property type="match status" value="1"/>
</dbReference>
<proteinExistence type="inferred from homology"/>